<proteinExistence type="predicted"/>
<protein>
    <submittedName>
        <fullName evidence="1">Uncharacterized protein</fullName>
    </submittedName>
</protein>
<reference evidence="1 2" key="1">
    <citation type="journal article" date="2014" name="Agronomy (Basel)">
        <title>A Draft Genome Sequence for Ensete ventricosum, the Drought-Tolerant Tree Against Hunger.</title>
        <authorList>
            <person name="Harrison J."/>
            <person name="Moore K.A."/>
            <person name="Paszkiewicz K."/>
            <person name="Jones T."/>
            <person name="Grant M."/>
            <person name="Ambacheew D."/>
            <person name="Muzemil S."/>
            <person name="Studholme D.J."/>
        </authorList>
    </citation>
    <scope>NUCLEOTIDE SEQUENCE [LARGE SCALE GENOMIC DNA]</scope>
</reference>
<gene>
    <name evidence="1" type="ORF">B296_00028699</name>
</gene>
<dbReference type="EMBL" id="AMZH03003592">
    <property type="protein sequence ID" value="RRT71833.1"/>
    <property type="molecule type" value="Genomic_DNA"/>
</dbReference>
<evidence type="ECO:0000313" key="1">
    <source>
        <dbReference type="EMBL" id="RRT71833.1"/>
    </source>
</evidence>
<accession>A0A427A6L4</accession>
<dbReference type="AlphaFoldDB" id="A0A427A6L4"/>
<organism evidence="1 2">
    <name type="scientific">Ensete ventricosum</name>
    <name type="common">Abyssinian banana</name>
    <name type="synonym">Musa ensete</name>
    <dbReference type="NCBI Taxonomy" id="4639"/>
    <lineage>
        <taxon>Eukaryota</taxon>
        <taxon>Viridiplantae</taxon>
        <taxon>Streptophyta</taxon>
        <taxon>Embryophyta</taxon>
        <taxon>Tracheophyta</taxon>
        <taxon>Spermatophyta</taxon>
        <taxon>Magnoliopsida</taxon>
        <taxon>Liliopsida</taxon>
        <taxon>Zingiberales</taxon>
        <taxon>Musaceae</taxon>
        <taxon>Ensete</taxon>
    </lineage>
</organism>
<sequence length="100" mass="10874">MWSGAHREFARGRPGFSRCDLVLVESLSEVGRGSDEVVGSSSSVLQRFVGKFVRSSPIGYQELIGSSSKGCWSSSGVHRRRSGAYQGFTGRMLGVCREIN</sequence>
<comment type="caution">
    <text evidence="1">The sequence shown here is derived from an EMBL/GenBank/DDBJ whole genome shotgun (WGS) entry which is preliminary data.</text>
</comment>
<name>A0A427A6L4_ENSVE</name>
<dbReference type="Proteomes" id="UP000287651">
    <property type="component" value="Unassembled WGS sequence"/>
</dbReference>
<evidence type="ECO:0000313" key="2">
    <source>
        <dbReference type="Proteomes" id="UP000287651"/>
    </source>
</evidence>